<sequence>MYVVRERWRDAPSRFEDPADYAASSLEHSTEQLDYYDCTENGCDRDCDLQCNVRLSDSCGGATRLLPVDRGTWVLLLRVCASCEAWAGETASTNYRFAVMAAYERAAAKPDPAWARTAPRWMRWRKAIRRWFRQRL</sequence>
<evidence type="ECO:0000313" key="1">
    <source>
        <dbReference type="EMBL" id="PQM53121.1"/>
    </source>
</evidence>
<dbReference type="EMBL" id="PUEV01000017">
    <property type="protein sequence ID" value="PQM53121.1"/>
    <property type="molecule type" value="Genomic_DNA"/>
</dbReference>
<reference evidence="1 2" key="1">
    <citation type="submission" date="2018-02" db="EMBL/GenBank/DDBJ databases">
        <title>Draft genome sequence of Mycobacterium virginiense isolated from mud of a swine farm in Japan.</title>
        <authorList>
            <person name="Ohya K."/>
        </authorList>
    </citation>
    <scope>NUCLEOTIDE SEQUENCE [LARGE SCALE GENOMIC DNA]</scope>
    <source>
        <strain evidence="1 2">GF75</strain>
    </source>
</reference>
<comment type="caution">
    <text evidence="1">The sequence shown here is derived from an EMBL/GenBank/DDBJ whole genome shotgun (WGS) entry which is preliminary data.</text>
</comment>
<protein>
    <submittedName>
        <fullName evidence="1">Uncharacterized protein</fullName>
    </submittedName>
</protein>
<name>A0A9X7IPP9_9MYCO</name>
<gene>
    <name evidence="1" type="ORF">C5U48_05690</name>
</gene>
<dbReference type="AlphaFoldDB" id="A0A9X7IPP9"/>
<accession>A0A9X7IPP9</accession>
<dbReference type="Proteomes" id="UP000237911">
    <property type="component" value="Unassembled WGS sequence"/>
</dbReference>
<keyword evidence="2" id="KW-1185">Reference proteome</keyword>
<organism evidence="1 2">
    <name type="scientific">Mycolicibacter virginiensis</name>
    <dbReference type="NCBI Taxonomy" id="1795032"/>
    <lineage>
        <taxon>Bacteria</taxon>
        <taxon>Bacillati</taxon>
        <taxon>Actinomycetota</taxon>
        <taxon>Actinomycetes</taxon>
        <taxon>Mycobacteriales</taxon>
        <taxon>Mycobacteriaceae</taxon>
        <taxon>Mycolicibacter</taxon>
    </lineage>
</organism>
<proteinExistence type="predicted"/>
<evidence type="ECO:0000313" key="2">
    <source>
        <dbReference type="Proteomes" id="UP000237911"/>
    </source>
</evidence>